<dbReference type="InterPro" id="IPR051531">
    <property type="entry name" value="N-acetyltransferase"/>
</dbReference>
<evidence type="ECO:0000313" key="2">
    <source>
        <dbReference type="EMBL" id="TGN60443.1"/>
    </source>
</evidence>
<organism evidence="2 3">
    <name type="scientific">Paracoccus liaowanqingii</name>
    <dbReference type="NCBI Taxonomy" id="2560053"/>
    <lineage>
        <taxon>Bacteria</taxon>
        <taxon>Pseudomonadati</taxon>
        <taxon>Pseudomonadota</taxon>
        <taxon>Alphaproteobacteria</taxon>
        <taxon>Rhodobacterales</taxon>
        <taxon>Paracoccaceae</taxon>
        <taxon>Paracoccus</taxon>
    </lineage>
</organism>
<name>A0A4Z1BKM8_9RHOB</name>
<dbReference type="EMBL" id="SRPG01000090">
    <property type="protein sequence ID" value="TGN60443.1"/>
    <property type="molecule type" value="Genomic_DNA"/>
</dbReference>
<evidence type="ECO:0000313" key="3">
    <source>
        <dbReference type="Proteomes" id="UP000297972"/>
    </source>
</evidence>
<dbReference type="RefSeq" id="WP_135817627.1">
    <property type="nucleotide sequence ID" value="NZ_SRPG01000090.1"/>
</dbReference>
<reference evidence="2 3" key="1">
    <citation type="submission" date="2019-03" db="EMBL/GenBank/DDBJ databases">
        <authorList>
            <person name="Li J."/>
        </authorList>
    </citation>
    <scope>NUCLEOTIDE SEQUENCE [LARGE SCALE GENOMIC DNA]</scope>
    <source>
        <strain evidence="2 3">3058</strain>
    </source>
</reference>
<dbReference type="InterPro" id="IPR000182">
    <property type="entry name" value="GNAT_dom"/>
</dbReference>
<sequence length="165" mass="17959">MTVPTLKTARLELRPMRFADWPGYAALMGSGRAGYMGGPFGVPAAWGMFCADHAQWEFCGSGALMIEDRATGASLGQVAVNRGPLFPEPELGWMVWPEAEGRGIAHEAAVALRDWARDVARLDSLVSYVDPANARSCALALRLGAWRDDRAARPDPDDLVFRHFG</sequence>
<dbReference type="AlphaFoldDB" id="A0A4Z1BKM8"/>
<keyword evidence="2" id="KW-0808">Transferase</keyword>
<dbReference type="InterPro" id="IPR016181">
    <property type="entry name" value="Acyl_CoA_acyltransferase"/>
</dbReference>
<comment type="caution">
    <text evidence="2">The sequence shown here is derived from an EMBL/GenBank/DDBJ whole genome shotgun (WGS) entry which is preliminary data.</text>
</comment>
<dbReference type="Pfam" id="PF13302">
    <property type="entry name" value="Acetyltransf_3"/>
    <property type="match status" value="1"/>
</dbReference>
<protein>
    <submittedName>
        <fullName evidence="2">N-acetyltransferase</fullName>
    </submittedName>
</protein>
<keyword evidence="3" id="KW-1185">Reference proteome</keyword>
<proteinExistence type="predicted"/>
<gene>
    <name evidence="2" type="ORF">E4L95_10785</name>
</gene>
<feature type="domain" description="N-acetyltransferase" evidence="1">
    <location>
        <begin position="11"/>
        <end position="165"/>
    </location>
</feature>
<dbReference type="OrthoDB" id="6293260at2"/>
<dbReference type="PANTHER" id="PTHR43792">
    <property type="entry name" value="GNAT FAMILY, PUTATIVE (AFU_ORTHOLOGUE AFUA_3G00765)-RELATED-RELATED"/>
    <property type="match status" value="1"/>
</dbReference>
<dbReference type="Gene3D" id="3.40.630.30">
    <property type="match status" value="1"/>
</dbReference>
<dbReference type="GO" id="GO:0016747">
    <property type="term" value="F:acyltransferase activity, transferring groups other than amino-acyl groups"/>
    <property type="evidence" value="ECO:0007669"/>
    <property type="project" value="InterPro"/>
</dbReference>
<dbReference type="PANTHER" id="PTHR43792:SF16">
    <property type="entry name" value="N-ACETYLTRANSFERASE DOMAIN-CONTAINING PROTEIN"/>
    <property type="match status" value="1"/>
</dbReference>
<evidence type="ECO:0000259" key="1">
    <source>
        <dbReference type="PROSITE" id="PS51186"/>
    </source>
</evidence>
<accession>A0A4Z1BKM8</accession>
<dbReference type="SUPFAM" id="SSF55729">
    <property type="entry name" value="Acyl-CoA N-acyltransferases (Nat)"/>
    <property type="match status" value="1"/>
</dbReference>
<dbReference type="PROSITE" id="PS51186">
    <property type="entry name" value="GNAT"/>
    <property type="match status" value="1"/>
</dbReference>
<dbReference type="Proteomes" id="UP000297972">
    <property type="component" value="Unassembled WGS sequence"/>
</dbReference>